<reference evidence="2" key="1">
    <citation type="submission" date="2020-07" db="EMBL/GenBank/DDBJ databases">
        <title>Metabolic diversity and evolutionary history of the archaeal phylum ###Micrarchaeota### uncovered from a freshwater lake metagenome.</title>
        <authorList>
            <person name="Kadnikov V.V."/>
            <person name="Savvichev A.S."/>
            <person name="Mardanov A.V."/>
            <person name="Beletsky A.V."/>
            <person name="Chupakov A.V."/>
            <person name="Kokryatskaya N.M."/>
            <person name="Pimenov N.V."/>
            <person name="Ravin N.V."/>
        </authorList>
    </citation>
    <scope>NUCLEOTIDE SEQUENCE [LARGE SCALE GENOMIC DNA]</scope>
</reference>
<evidence type="ECO:0000313" key="1">
    <source>
        <dbReference type="EMBL" id="QLJ52337.1"/>
    </source>
</evidence>
<dbReference type="EMBL" id="CP058998">
    <property type="protein sequence ID" value="QLJ52337.1"/>
    <property type="molecule type" value="Genomic_DNA"/>
</dbReference>
<gene>
    <name evidence="1" type="ORF">Sv326_0162</name>
</gene>
<dbReference type="Proteomes" id="UP000510821">
    <property type="component" value="Chromosome"/>
</dbReference>
<name>A0A7D6B9K6_FERL1</name>
<dbReference type="KEGG" id="flt:Sv326_0162"/>
<accession>A0A7D6B9K6</accession>
<dbReference type="AlphaFoldDB" id="A0A7D6B9K6"/>
<protein>
    <submittedName>
        <fullName evidence="1">Uncharacterized protein</fullName>
    </submittedName>
</protein>
<organism evidence="1 2">
    <name type="scientific">Fermentimicrarchaeum limneticum</name>
    <dbReference type="NCBI Taxonomy" id="2795018"/>
    <lineage>
        <taxon>Archaea</taxon>
        <taxon>Candidatus Micrarchaeota</taxon>
        <taxon>Candidatus Fermentimicrarchaeales</taxon>
        <taxon>Candidatus Fermentimicrarchaeaceae</taxon>
        <taxon>Candidatus Fermentimicrarchaeum</taxon>
    </lineage>
</organism>
<sequence>MLTAVATILFMVLIETTLDYSKSSSSYSKRVSDMLVSEKLGYTFDDITEDITNITGLSITQQQADLIFRDSFPGAGITDRLAHYEDFMRARYLTPDMEVTFLNPADQPISLNSLSSQITVQPFNMTYKYTDFAKTDLFVQIPYDKSNAIQFVWYNMTITNGNFSKDVSQIDWSPKPWPTCECTPGTPGCIRFYLRVNDSAGNEYISPYDTFSVDCRHSDLKIDFVNQTCWIAMWVGESVGEQYILNLKTQNCQIESEIGFTFNTTNFWLDFPTKLKVRDVNYNTSRKDSISLVITRLLK</sequence>
<proteinExistence type="predicted"/>
<evidence type="ECO:0000313" key="2">
    <source>
        <dbReference type="Proteomes" id="UP000510821"/>
    </source>
</evidence>